<gene>
    <name evidence="1" type="ORF">HMPREF9460_03727</name>
</gene>
<organism evidence="1 2">
    <name type="scientific">Flavonifractor plautii 1_3_50AFAA</name>
    <dbReference type="NCBI Taxonomy" id="742738"/>
    <lineage>
        <taxon>Bacteria</taxon>
        <taxon>Bacillati</taxon>
        <taxon>Bacillota</taxon>
        <taxon>Clostridia</taxon>
        <taxon>Eubacteriales</taxon>
        <taxon>Oscillospiraceae</taxon>
        <taxon>Flavonifractor</taxon>
    </lineage>
</organism>
<name>A0A096B1K7_FLAPL</name>
<dbReference type="HOGENOM" id="CLU_1508094_0_0_9"/>
<evidence type="ECO:0000313" key="1">
    <source>
        <dbReference type="EMBL" id="KGF53218.1"/>
    </source>
</evidence>
<proteinExistence type="predicted"/>
<dbReference type="Proteomes" id="UP000029585">
    <property type="component" value="Unassembled WGS sequence"/>
</dbReference>
<comment type="caution">
    <text evidence="1">The sequence shown here is derived from an EMBL/GenBank/DDBJ whole genome shotgun (WGS) entry which is preliminary data.</text>
</comment>
<dbReference type="AlphaFoldDB" id="A0A096B1K7"/>
<reference evidence="1 2" key="1">
    <citation type="submission" date="2011-08" db="EMBL/GenBank/DDBJ databases">
        <title>The Genome Sequence of Clostridium orbiscindens 1_3_50AFAA.</title>
        <authorList>
            <consortium name="The Broad Institute Genome Sequencing Platform"/>
            <person name="Earl A."/>
            <person name="Ward D."/>
            <person name="Feldgarden M."/>
            <person name="Gevers D."/>
            <person name="Daigneault M."/>
            <person name="Strauss J."/>
            <person name="Allen-Vercoe E."/>
            <person name="Young S.K."/>
            <person name="Zeng Q."/>
            <person name="Gargeya S."/>
            <person name="Fitzgerald M."/>
            <person name="Haas B."/>
            <person name="Abouelleil A."/>
            <person name="Alvarado L."/>
            <person name="Arachchi H.M."/>
            <person name="Berlin A."/>
            <person name="Brown A."/>
            <person name="Chapman S.B."/>
            <person name="Chen Z."/>
            <person name="Dunbar C."/>
            <person name="Freedman E."/>
            <person name="Gearin G."/>
            <person name="Gellesch M."/>
            <person name="Goldberg J."/>
            <person name="Griggs A."/>
            <person name="Gujja S."/>
            <person name="Heiman D."/>
            <person name="Howarth C."/>
            <person name="Larson L."/>
            <person name="Lui A."/>
            <person name="MacDonald P.J.P."/>
            <person name="Montmayeur A."/>
            <person name="Murphy C."/>
            <person name="Neiman D."/>
            <person name="Pearson M."/>
            <person name="Priest M."/>
            <person name="Roberts A."/>
            <person name="Saif S."/>
            <person name="Shea T."/>
            <person name="Shenoy N."/>
            <person name="Sisk P."/>
            <person name="Stolte C."/>
            <person name="Sykes S."/>
            <person name="Wortman J."/>
            <person name="Nusbaum C."/>
            <person name="Birren B."/>
        </authorList>
    </citation>
    <scope>NUCLEOTIDE SEQUENCE [LARGE SCALE GENOMIC DNA]</scope>
    <source>
        <strain evidence="1 2">1_3_50AFAA</strain>
    </source>
</reference>
<evidence type="ECO:0000313" key="2">
    <source>
        <dbReference type="Proteomes" id="UP000029585"/>
    </source>
</evidence>
<accession>A0A096B1K7</accession>
<protein>
    <submittedName>
        <fullName evidence="1">Uncharacterized protein</fullName>
    </submittedName>
</protein>
<sequence>MSSGGGISPRNGSAVKQCWITTPRAAGLSCLRKESVLSLFQTRRNHKSLGVQVRHPSDSSGTQEICCMEPIGKARSRTSILLQKPRALLRRSIGTICEPTHITQYLFLWREPVFRHGLPFLLMQPHLGFLLPYSEAVRPPAQCHGSILRNLKKACYISGFCCSDGAYYTTITPFVKEL</sequence>
<dbReference type="EMBL" id="ADLO01000114">
    <property type="protein sequence ID" value="KGF53218.1"/>
    <property type="molecule type" value="Genomic_DNA"/>
</dbReference>
<keyword evidence="2" id="KW-1185">Reference proteome</keyword>